<dbReference type="InterPro" id="IPR039255">
    <property type="entry name" value="YceD_bac"/>
</dbReference>
<dbReference type="AlphaFoldDB" id="A0A248LG60"/>
<dbReference type="RefSeq" id="WP_027823514.1">
    <property type="nucleotide sequence ID" value="NZ_CP022115.1"/>
</dbReference>
<evidence type="ECO:0000313" key="6">
    <source>
        <dbReference type="EMBL" id="ASJ23396.1"/>
    </source>
</evidence>
<dbReference type="InterPro" id="IPR003772">
    <property type="entry name" value="YceD"/>
</dbReference>
<evidence type="ECO:0000313" key="9">
    <source>
        <dbReference type="Proteomes" id="UP001200247"/>
    </source>
</evidence>
<proteinExistence type="inferred from homology"/>
<dbReference type="EMBL" id="CP022115">
    <property type="protein sequence ID" value="ASJ23396.1"/>
    <property type="molecule type" value="Genomic_DNA"/>
</dbReference>
<evidence type="ECO:0000256" key="4">
    <source>
        <dbReference type="ARBA" id="ARBA00022517"/>
    </source>
</evidence>
<evidence type="ECO:0000313" key="7">
    <source>
        <dbReference type="EMBL" id="MCG9024692.1"/>
    </source>
</evidence>
<gene>
    <name evidence="7" type="ORF">LH440_01995</name>
    <name evidence="6" type="ORF">LHGZ1_0565</name>
</gene>
<reference evidence="6" key="3">
    <citation type="submission" date="2017-06" db="EMBL/GenBank/DDBJ databases">
        <authorList>
            <person name="Kim H.J."/>
            <person name="Triplett B.A."/>
        </authorList>
    </citation>
    <scope>NUCLEOTIDE SEQUENCE</scope>
    <source>
        <strain evidence="6">HLGZ1</strain>
    </source>
</reference>
<reference evidence="6" key="1">
    <citation type="journal article" date="2017" name="J. Antimicrob. Chemother.">
        <title>Emergence and genomic analysis of MDR Laribacter hongkongensis strain HLGZ1 from Guangzhou, China.</title>
        <authorList>
            <person name="Wu H.K."/>
            <person name="Chen J.H."/>
            <person name="Yang L."/>
            <person name="Li A.R."/>
            <person name="Su D.H."/>
            <person name="Lin Y.P."/>
            <person name="Chen D.Q."/>
        </authorList>
    </citation>
    <scope>NUCLEOTIDE SEQUENCE</scope>
    <source>
        <strain evidence="6">HLGZ1</strain>
    </source>
</reference>
<dbReference type="Proteomes" id="UP001200247">
    <property type="component" value="Unassembled WGS sequence"/>
</dbReference>
<dbReference type="PANTHER" id="PTHR38099:SF1">
    <property type="entry name" value="LARGE RIBOSOMAL RNA SUBUNIT ACCUMULATION PROTEIN YCED"/>
    <property type="match status" value="1"/>
</dbReference>
<evidence type="ECO:0000256" key="5">
    <source>
        <dbReference type="ARBA" id="ARBA00031841"/>
    </source>
</evidence>
<sequence length="165" mass="17911">MSQPILINPLTFARERQTLDGSMAVAELERLLEAVADPAGRLDWSLTGGVDKLDRPYLVLEVSGQVALTCQRCLDPLPFVVTADACITLFTDESKLEAASDEDSSLDAVMAEDELDVLALIEDEVLLGLPLAPRHEDCRPEALEAAKTDKPNPFAVLAALKRKPD</sequence>
<dbReference type="EMBL" id="JAJAXM010000002">
    <property type="protein sequence ID" value="MCG9024692.1"/>
    <property type="molecule type" value="Genomic_DNA"/>
</dbReference>
<dbReference type="GO" id="GO:0042254">
    <property type="term" value="P:ribosome biogenesis"/>
    <property type="evidence" value="ECO:0007669"/>
    <property type="project" value="UniProtKB-KW"/>
</dbReference>
<name>A0A248LG60_9NEIS</name>
<keyword evidence="4" id="KW-0690">Ribosome biogenesis</keyword>
<reference evidence="8" key="2">
    <citation type="submission" date="2017-06" db="EMBL/GenBank/DDBJ databases">
        <title>Whole genome sequence of Laribacter hongkongensis LHGZ1.</title>
        <authorList>
            <person name="Chen D."/>
            <person name="Wu H."/>
            <person name="Chen J."/>
        </authorList>
    </citation>
    <scope>NUCLEOTIDE SEQUENCE [LARGE SCALE GENOMIC DNA]</scope>
    <source>
        <strain evidence="8">LHGZ1</strain>
    </source>
</reference>
<comment type="similarity">
    <text evidence="2">Belongs to the DUF177 domain family.</text>
</comment>
<evidence type="ECO:0000256" key="3">
    <source>
        <dbReference type="ARBA" id="ARBA00015716"/>
    </source>
</evidence>
<evidence type="ECO:0000313" key="8">
    <source>
        <dbReference type="Proteomes" id="UP000197424"/>
    </source>
</evidence>
<dbReference type="GO" id="GO:0005829">
    <property type="term" value="C:cytosol"/>
    <property type="evidence" value="ECO:0007669"/>
    <property type="project" value="TreeGrafter"/>
</dbReference>
<evidence type="ECO:0000256" key="2">
    <source>
        <dbReference type="ARBA" id="ARBA00010740"/>
    </source>
</evidence>
<reference evidence="7 9" key="4">
    <citation type="submission" date="2021-10" db="EMBL/GenBank/DDBJ databases">
        <title>Whole-genome sequencing analysis of Laribacter hongkongensis: virulence gene profiles, carbohydrate-active enzyme prediction, and antimicrobial resistance characterization.</title>
        <authorList>
            <person name="Yuan P."/>
            <person name="Zhan Y."/>
            <person name="Chen D."/>
        </authorList>
    </citation>
    <scope>NUCLEOTIDE SEQUENCE [LARGE SCALE GENOMIC DNA]</scope>
    <source>
        <strain evidence="7 9">W67</strain>
    </source>
</reference>
<protein>
    <recommendedName>
        <fullName evidence="3">Large ribosomal RNA subunit accumulation protein YceD</fullName>
    </recommendedName>
    <alternativeName>
        <fullName evidence="5">23S rRNA accumulation protein YceD</fullName>
    </alternativeName>
</protein>
<dbReference type="OrthoDB" id="5297600at2"/>
<dbReference type="Pfam" id="PF02620">
    <property type="entry name" value="YceD"/>
    <property type="match status" value="1"/>
</dbReference>
<accession>A0A248LG60</accession>
<comment type="function">
    <text evidence="1">Plays a role in synthesis, processing and/or stability of 23S rRNA.</text>
</comment>
<evidence type="ECO:0000256" key="1">
    <source>
        <dbReference type="ARBA" id="ARBA00002868"/>
    </source>
</evidence>
<organism evidence="6 8">
    <name type="scientific">Laribacter hongkongensis</name>
    <dbReference type="NCBI Taxonomy" id="168471"/>
    <lineage>
        <taxon>Bacteria</taxon>
        <taxon>Pseudomonadati</taxon>
        <taxon>Pseudomonadota</taxon>
        <taxon>Betaproteobacteria</taxon>
        <taxon>Neisseriales</taxon>
        <taxon>Aquaspirillaceae</taxon>
        <taxon>Laribacter</taxon>
    </lineage>
</organism>
<dbReference type="GeneID" id="75108920"/>
<dbReference type="Proteomes" id="UP000197424">
    <property type="component" value="Chromosome"/>
</dbReference>
<dbReference type="PANTHER" id="PTHR38099">
    <property type="entry name" value="LARGE RIBOSOMAL RNA SUBUNIT ACCUMULATION PROTEIN YCED"/>
    <property type="match status" value="1"/>
</dbReference>